<organism evidence="1">
    <name type="scientific">Rhizophora mucronata</name>
    <name type="common">Asiatic mangrove</name>
    <dbReference type="NCBI Taxonomy" id="61149"/>
    <lineage>
        <taxon>Eukaryota</taxon>
        <taxon>Viridiplantae</taxon>
        <taxon>Streptophyta</taxon>
        <taxon>Embryophyta</taxon>
        <taxon>Tracheophyta</taxon>
        <taxon>Spermatophyta</taxon>
        <taxon>Magnoliopsida</taxon>
        <taxon>eudicotyledons</taxon>
        <taxon>Gunneridae</taxon>
        <taxon>Pentapetalae</taxon>
        <taxon>rosids</taxon>
        <taxon>fabids</taxon>
        <taxon>Malpighiales</taxon>
        <taxon>Rhizophoraceae</taxon>
        <taxon>Rhizophora</taxon>
    </lineage>
</organism>
<proteinExistence type="predicted"/>
<dbReference type="AlphaFoldDB" id="A0A2P2PSR5"/>
<protein>
    <submittedName>
        <fullName evidence="1">Uncharacterized protein</fullName>
    </submittedName>
</protein>
<reference evidence="1" key="1">
    <citation type="submission" date="2018-02" db="EMBL/GenBank/DDBJ databases">
        <title>Rhizophora mucronata_Transcriptome.</title>
        <authorList>
            <person name="Meera S.P."/>
            <person name="Sreeshan A."/>
            <person name="Augustine A."/>
        </authorList>
    </citation>
    <scope>NUCLEOTIDE SEQUENCE</scope>
    <source>
        <tissue evidence="1">Leaf</tissue>
    </source>
</reference>
<dbReference type="EMBL" id="GGEC01077286">
    <property type="protein sequence ID" value="MBX57770.1"/>
    <property type="molecule type" value="Transcribed_RNA"/>
</dbReference>
<sequence length="32" mass="3727">MKRQFGLGQRLSCSSFFWGHILCFSRGLLFCT</sequence>
<name>A0A2P2PSR5_RHIMU</name>
<evidence type="ECO:0000313" key="1">
    <source>
        <dbReference type="EMBL" id="MBX57770.1"/>
    </source>
</evidence>
<accession>A0A2P2PSR5</accession>